<name>A0A2G5DTE6_AQUCA</name>
<evidence type="ECO:0000313" key="2">
    <source>
        <dbReference type="EMBL" id="PIA46716.1"/>
    </source>
</evidence>
<dbReference type="EMBL" id="KZ305032">
    <property type="protein sequence ID" value="PIA46716.1"/>
    <property type="molecule type" value="Genomic_DNA"/>
</dbReference>
<reference evidence="2 3" key="1">
    <citation type="submission" date="2017-09" db="EMBL/GenBank/DDBJ databases">
        <title>WGS assembly of Aquilegia coerulea Goldsmith.</title>
        <authorList>
            <person name="Hodges S."/>
            <person name="Kramer E."/>
            <person name="Nordborg M."/>
            <person name="Tomkins J."/>
            <person name="Borevitz J."/>
            <person name="Derieg N."/>
            <person name="Yan J."/>
            <person name="Mihaltcheva S."/>
            <person name="Hayes R.D."/>
            <person name="Rokhsar D."/>
        </authorList>
    </citation>
    <scope>NUCLEOTIDE SEQUENCE [LARGE SCALE GENOMIC DNA]</scope>
    <source>
        <strain evidence="3">cv. Goldsmith</strain>
    </source>
</reference>
<dbReference type="Proteomes" id="UP000230069">
    <property type="component" value="Unassembled WGS sequence"/>
</dbReference>
<protein>
    <submittedName>
        <fullName evidence="2">Uncharacterized protein</fullName>
    </submittedName>
</protein>
<accession>A0A2G5DTE6</accession>
<feature type="region of interest" description="Disordered" evidence="1">
    <location>
        <begin position="175"/>
        <end position="195"/>
    </location>
</feature>
<proteinExistence type="predicted"/>
<dbReference type="InParanoid" id="A0A2G5DTE6"/>
<sequence>MRDMEEGNNMCGVVNHVDADARLPPRKRLLAGLKKQNCDCSSPSSPISSSLSLSTISSDMSSRIRDLLNANCSNSNQSADEIVENSRLAAITATKVAADARAVAEEKATVAAKAAAAARSALELVALFSVNKSRTRKDKLKKHVPVKVLYKKRKRGNKGETDEELARKLHRVMNSSPRITKSSSDQKVNNNKKHRKRLNFEKTMVSNGGLSLEGKPPSTCNMNAEVGGVIRGENIIKLDDSGSECTKTDSLPMDSLHTNGEAEAGYSMVQEDTVSTGRKRGRIKQKKLSLSLCTVRDREIVKEPKSKAVKVPKAKSSTTDDSLLTVEPSASADASVSTWQKKEFNAPQCYAESNIMRSLCSNPTVTTGSTMVKVDR</sequence>
<dbReference type="PANTHER" id="PTHR35477:SF1">
    <property type="entry name" value="OS06G0728500 PROTEIN"/>
    <property type="match status" value="1"/>
</dbReference>
<dbReference type="STRING" id="218851.A0A2G5DTE6"/>
<organism evidence="2 3">
    <name type="scientific">Aquilegia coerulea</name>
    <name type="common">Rocky mountain columbine</name>
    <dbReference type="NCBI Taxonomy" id="218851"/>
    <lineage>
        <taxon>Eukaryota</taxon>
        <taxon>Viridiplantae</taxon>
        <taxon>Streptophyta</taxon>
        <taxon>Embryophyta</taxon>
        <taxon>Tracheophyta</taxon>
        <taxon>Spermatophyta</taxon>
        <taxon>Magnoliopsida</taxon>
        <taxon>Ranunculales</taxon>
        <taxon>Ranunculaceae</taxon>
        <taxon>Thalictroideae</taxon>
        <taxon>Aquilegia</taxon>
    </lineage>
</organism>
<dbReference type="FunCoup" id="A0A2G5DTE6">
    <property type="interactions" value="906"/>
</dbReference>
<evidence type="ECO:0000313" key="3">
    <source>
        <dbReference type="Proteomes" id="UP000230069"/>
    </source>
</evidence>
<dbReference type="OrthoDB" id="1910495at2759"/>
<dbReference type="PANTHER" id="PTHR35477">
    <property type="entry name" value="OS06G0728500 PROTEIN"/>
    <property type="match status" value="1"/>
</dbReference>
<feature type="compositionally biased region" description="Polar residues" evidence="1">
    <location>
        <begin position="175"/>
        <end position="189"/>
    </location>
</feature>
<gene>
    <name evidence="2" type="ORF">AQUCO_01500330v1</name>
</gene>
<dbReference type="AlphaFoldDB" id="A0A2G5DTE6"/>
<keyword evidence="3" id="KW-1185">Reference proteome</keyword>
<evidence type="ECO:0000256" key="1">
    <source>
        <dbReference type="SAM" id="MobiDB-lite"/>
    </source>
</evidence>